<evidence type="ECO:0000256" key="1">
    <source>
        <dbReference type="PROSITE-ProRule" id="PRU00473"/>
    </source>
</evidence>
<evidence type="ECO:0000256" key="2">
    <source>
        <dbReference type="SAM" id="SignalP"/>
    </source>
</evidence>
<dbReference type="Gene3D" id="3.30.1330.60">
    <property type="entry name" value="OmpA-like domain"/>
    <property type="match status" value="1"/>
</dbReference>
<dbReference type="PROSITE" id="PS51123">
    <property type="entry name" value="OMPA_2"/>
    <property type="match status" value="1"/>
</dbReference>
<dbReference type="OrthoDB" id="9773411at2"/>
<dbReference type="InterPro" id="IPR036737">
    <property type="entry name" value="OmpA-like_sf"/>
</dbReference>
<name>A0A5B8CT82_9PROT</name>
<dbReference type="EMBL" id="CP040946">
    <property type="protein sequence ID" value="QDC44266.1"/>
    <property type="molecule type" value="Genomic_DNA"/>
</dbReference>
<dbReference type="InterPro" id="IPR047589">
    <property type="entry name" value="DUF11_rpt"/>
</dbReference>
<gene>
    <name evidence="4" type="ORF">FIU01_06845</name>
</gene>
<dbReference type="Pfam" id="PF01345">
    <property type="entry name" value="DUF11"/>
    <property type="match status" value="1"/>
</dbReference>
<dbReference type="Pfam" id="PF00691">
    <property type="entry name" value="OmpA"/>
    <property type="match status" value="1"/>
</dbReference>
<keyword evidence="5" id="KW-1185">Reference proteome</keyword>
<evidence type="ECO:0000313" key="5">
    <source>
        <dbReference type="Proteomes" id="UP000311008"/>
    </source>
</evidence>
<feature type="chain" id="PRO_5023147655" evidence="2">
    <location>
        <begin position="20"/>
        <end position="1841"/>
    </location>
</feature>
<keyword evidence="2" id="KW-0732">Signal</keyword>
<sequence length="1841" mass="199979">MTQRLGLSLLALFTSALWAATPPNTTVVNTATASFNGDSTTPPITVTGSTSFVTASRTPATIELLQYFRSGASGEPQVVESTQCGGGALPAPQVHQPPAATLSVPSTLQLAPAKEYKVGDPIFVRVTDYDQNQNPAVQETISIMVVSDSLDTETLTLKETGVSTGVFVGYIQSVRQASNSSCQLGVQANKKITAIYTDSLDAVTTVSNSALVDPYGIVFDSGTGQAVNGAVLTLIDTATNLPANVVCDDGVTPLPQPVSSGSTTVCDPVMVGGGYRFPLVPPGLYRLQITPPDDYVFSSTVPIANLPAGFLVLGPLGNGASYGGSFPLNPGPAVRIDVPLDPVVGDLQVIKTAEKTVLSIGDFVPFSISVKNVGKSSARGVVIEDRLPLGFRYQAGSARLQGGNALEVTLGNDGRTLRFNVGNIATSATLNFRYVAEVAAGTPLGKLENIAYAVSHQSNVGRASMLVKEDLMRSKSILMGRVLVGACDAKKPKGLPNARVLLEDGTYITTDNNGNWHADNINPGTHVVQLDIDSLNQQYEPIACEKNSRFAGRTYSQFVNVRGGTLWNADFYVQAKAGASIGTASSPTAPSPASPLSVKAIGLDEKGITVIERLPFDADWLSKTEAAAEWLHPQTGFVPAIPTIKFAVKHFAQQRVQIKVNGETPDAIRYNGMQVNPSNQVALSTWTGLSIHEGKNLLQVTITDPDGKVVLQESRDVYYSLGPSRAELVPEKSTLVADGKTNPVVAVRLYDKNNQLVRGGLNGEFILNAPYQAQNQLGGIGKEPLAGNLENKPRYEVSNEGIAFIQLAPTTQSGEVVLNFNFADNSFAKQNTRSNVNQGNQIRAWLIPGQRDWVLVGFAEGTFGHKTLSGNTQALKEADIDKQLFDKDKIAFYAKGSIKGDTLLTIAYDTSKKRANVGAQANLQQMIDPNRYYTLYADATQPRFDAASARKLYVKLERKQFYAMFGDYETGLMVTEFSRYSRTVNGLKSEFNGEKFGFKAFATRTAQAYKRDEQLGNGTSGVYRLSSGEILENSDKIRIETRDRFHPEVVIESKSLSRFLDYEIDYQIGTLFFRAPVMSRDERLNPIYIVAEYESQDNRNEQTTAGGRAYVRPLSNVEIGTTAVHEGNLGANADLQGMDASVQLGKNSKLVAEFANSNRQLLDKHHQGQAWKVEAMHNDSKLDAKAYVREQESGFGLGQQANTENGTRKMGVDARYQINPDIQVQGQVYQQKATETDAKREVLDARVEQKINTQGNAFYGLRMAKDQISTGETLESQQALGGINYRLLDSRLNMRATTELGLNGASDFPNRALFGIDYNLNAKSILFAEQEIARGQSVSADTTRIGMRLKPWTGGELLSSLGNQNNLDANRLFASLGLSQKWQINPQWMADVAVDRVQTLKANTTPLNSNVPFSSGSINGDSTAMSMGANYSQGDWSANGRVEWRNADVGDSRNLRLGAQRNLGNGRVLAAGVSYQLADRLDSRTRKLDARLSYAARPLDNHWAWLNRLDFVDDSTQNPTLNSNAKKLINNSNFNWRVNTDLQIALQYGAKYVFDKIDSKTYSGYTDLMGAEARYNLNEKWDVGAHASLLHSHNSGTKAESLGASIGYNVFDNTWVALGYNWQGFRDSDFTGAEYQAKGVYFAIRAKFDQDTLGLNKRAALPAAVAEPTPMPALALAPAEAPPADADNKQKISLSTDMLFEFGQTDLDGLTEQGKQKLAEIAVTLKQMNDVEHITIVGHADKMNSTKDKDFNYDLSVKRADAVQRYLVSLGVAKEKLENFGFGDGQPVKTDCPLPKGVVATAKGYVVLKDATRNAVDKLIDCLSPNRRVVIEITGAQNAKK</sequence>
<protein>
    <submittedName>
        <fullName evidence="4">DUF11 domain-containing protein</fullName>
    </submittedName>
</protein>
<accession>A0A5B8CT82</accession>
<reference evidence="5" key="1">
    <citation type="journal article" date="2019" name="ISME J.">
        <title>Evolution in action: habitat transition from sediment to the pelagial leads to genome streamlining in Methylophilaceae.</title>
        <authorList>
            <person name="Salcher M."/>
            <person name="Schaefle D."/>
            <person name="Kaspar M."/>
            <person name="Neuenschwander S.M."/>
            <person name="Ghai R."/>
        </authorList>
    </citation>
    <scope>NUCLEOTIDE SEQUENCE [LARGE SCALE GENOMIC DNA]</scope>
    <source>
        <strain evidence="5">MMS-M-51</strain>
    </source>
</reference>
<dbReference type="PANTHER" id="PTHR30329:SF21">
    <property type="entry name" value="LIPOPROTEIN YIAD-RELATED"/>
    <property type="match status" value="1"/>
</dbReference>
<feature type="domain" description="OmpA-like" evidence="3">
    <location>
        <begin position="1687"/>
        <end position="1837"/>
    </location>
</feature>
<dbReference type="InterPro" id="IPR001434">
    <property type="entry name" value="OmcB-like_DUF11"/>
</dbReference>
<feature type="signal peptide" evidence="2">
    <location>
        <begin position="1"/>
        <end position="19"/>
    </location>
</feature>
<proteinExistence type="predicted"/>
<organism evidence="4 5">
    <name type="scientific">Methylophilus medardicus</name>
    <dbReference type="NCBI Taxonomy" id="2588534"/>
    <lineage>
        <taxon>Bacteria</taxon>
        <taxon>Pseudomonadati</taxon>
        <taxon>Pseudomonadota</taxon>
        <taxon>Betaproteobacteria</taxon>
        <taxon>Nitrosomonadales</taxon>
        <taxon>Methylophilaceae</taxon>
        <taxon>Methylophilus</taxon>
    </lineage>
</organism>
<dbReference type="PANTHER" id="PTHR30329">
    <property type="entry name" value="STATOR ELEMENT OF FLAGELLAR MOTOR COMPLEX"/>
    <property type="match status" value="1"/>
</dbReference>
<dbReference type="InterPro" id="IPR006665">
    <property type="entry name" value="OmpA-like"/>
</dbReference>
<dbReference type="NCBIfam" id="TIGR01451">
    <property type="entry name" value="B_ant_repeat"/>
    <property type="match status" value="1"/>
</dbReference>
<evidence type="ECO:0000259" key="3">
    <source>
        <dbReference type="PROSITE" id="PS51123"/>
    </source>
</evidence>
<dbReference type="GO" id="GO:0016020">
    <property type="term" value="C:membrane"/>
    <property type="evidence" value="ECO:0007669"/>
    <property type="project" value="UniProtKB-UniRule"/>
</dbReference>
<dbReference type="Proteomes" id="UP000311008">
    <property type="component" value="Chromosome"/>
</dbReference>
<dbReference type="CDD" id="cd07185">
    <property type="entry name" value="OmpA_C-like"/>
    <property type="match status" value="1"/>
</dbReference>
<dbReference type="InterPro" id="IPR050330">
    <property type="entry name" value="Bact_OuterMem_StrucFunc"/>
</dbReference>
<evidence type="ECO:0000313" key="4">
    <source>
        <dbReference type="EMBL" id="QDC44266.1"/>
    </source>
</evidence>
<keyword evidence="1" id="KW-0472">Membrane</keyword>
<dbReference type="SUPFAM" id="SSF103088">
    <property type="entry name" value="OmpA-like"/>
    <property type="match status" value="1"/>
</dbReference>
<dbReference type="RefSeq" id="WP_140003598.1">
    <property type="nucleotide sequence ID" value="NZ_CP040946.1"/>
</dbReference>
<dbReference type="KEGG" id="mmec:FIU01_06845"/>